<evidence type="ECO:0000313" key="1">
    <source>
        <dbReference type="EMBL" id="MDP0971277.1"/>
    </source>
</evidence>
<gene>
    <name evidence="1" type="ORF">Q6294_30510</name>
</gene>
<proteinExistence type="predicted"/>
<reference evidence="1" key="1">
    <citation type="submission" date="2023-07" db="EMBL/GenBank/DDBJ databases">
        <authorList>
            <person name="Peng Z."/>
        </authorList>
    </citation>
    <scope>NUCLEOTIDE SEQUENCE</scope>
    <source>
        <strain evidence="1">KP219</strain>
    </source>
</reference>
<name>A0AAW8AQ68_KLEPN</name>
<sequence length="89" mass="10093">MLFAVLRTVMPDAADDITDFLYKKGKVSLGEKNEYRLTAREEDADFFRTNIQEPGGIAQLVASTDKLKDSRLRYRENATLLLEKAKALP</sequence>
<organism evidence="1 2">
    <name type="scientific">Klebsiella pneumoniae</name>
    <dbReference type="NCBI Taxonomy" id="573"/>
    <lineage>
        <taxon>Bacteria</taxon>
        <taxon>Pseudomonadati</taxon>
        <taxon>Pseudomonadota</taxon>
        <taxon>Gammaproteobacteria</taxon>
        <taxon>Enterobacterales</taxon>
        <taxon>Enterobacteriaceae</taxon>
        <taxon>Klebsiella/Raoultella group</taxon>
        <taxon>Klebsiella</taxon>
        <taxon>Klebsiella pneumoniae complex</taxon>
    </lineage>
</organism>
<comment type="caution">
    <text evidence="1">The sequence shown here is derived from an EMBL/GenBank/DDBJ whole genome shotgun (WGS) entry which is preliminary data.</text>
</comment>
<dbReference type="EMBL" id="JAUUIA010000540">
    <property type="protein sequence ID" value="MDP0971277.1"/>
    <property type="molecule type" value="Genomic_DNA"/>
</dbReference>
<accession>A0AAW8AQ68</accession>
<feature type="non-terminal residue" evidence="1">
    <location>
        <position position="89"/>
    </location>
</feature>
<evidence type="ECO:0000313" key="2">
    <source>
        <dbReference type="Proteomes" id="UP001244490"/>
    </source>
</evidence>
<protein>
    <submittedName>
        <fullName evidence="1">DUF262 domain-containing protein</fullName>
    </submittedName>
</protein>
<dbReference type="AlphaFoldDB" id="A0AAW8AQ68"/>
<dbReference type="Proteomes" id="UP001244490">
    <property type="component" value="Unassembled WGS sequence"/>
</dbReference>
<feature type="non-terminal residue" evidence="1">
    <location>
        <position position="1"/>
    </location>
</feature>